<name>A0A8T4C7N4_9ARCH</name>
<evidence type="ECO:0000313" key="4">
    <source>
        <dbReference type="Proteomes" id="UP000774699"/>
    </source>
</evidence>
<reference evidence="3" key="1">
    <citation type="submission" date="2019-03" db="EMBL/GenBank/DDBJ databases">
        <title>Lake Tanganyika Metagenome-Assembled Genomes (MAGs).</title>
        <authorList>
            <person name="Tran P."/>
        </authorList>
    </citation>
    <scope>NUCLEOTIDE SEQUENCE</scope>
    <source>
        <strain evidence="3">M_DeepCast_50m_m2_156</strain>
    </source>
</reference>
<keyword evidence="1" id="KW-0472">Membrane</keyword>
<comment type="caution">
    <text evidence="3">The sequence shown here is derived from an EMBL/GenBank/DDBJ whole genome shotgun (WGS) entry which is preliminary data.</text>
</comment>
<dbReference type="AlphaFoldDB" id="A0A8T4C7N4"/>
<organism evidence="3 4">
    <name type="scientific">Candidatus Iainarchaeum sp</name>
    <dbReference type="NCBI Taxonomy" id="3101447"/>
    <lineage>
        <taxon>Archaea</taxon>
        <taxon>Candidatus Iainarchaeota</taxon>
        <taxon>Candidatus Iainarchaeia</taxon>
        <taxon>Candidatus Iainarchaeales</taxon>
        <taxon>Candidatus Iainarchaeaceae</taxon>
        <taxon>Candidatus Iainarchaeum</taxon>
    </lineage>
</organism>
<sequence length="115" mass="12968">MGPQGWCGDLMASTIVRIIWFLFIGWWLALVWVFFAFFACLTIIGLPVGLWMFSKTWKIATLAEDPMKIFAGASQQVQQVTVVNNAASETKSKESPLVSLKRKYADGDITKEEYL</sequence>
<feature type="transmembrane region" description="Helical" evidence="1">
    <location>
        <begin position="20"/>
        <end position="53"/>
    </location>
</feature>
<accession>A0A8T4C7N4</accession>
<keyword evidence="1" id="KW-0812">Transmembrane</keyword>
<evidence type="ECO:0000313" key="3">
    <source>
        <dbReference type="EMBL" id="MBM3282317.1"/>
    </source>
</evidence>
<keyword evidence="1" id="KW-1133">Transmembrane helix</keyword>
<protein>
    <recommendedName>
        <fullName evidence="2">Inner membrane component domain-containing protein</fullName>
    </recommendedName>
</protein>
<dbReference type="InterPro" id="IPR005185">
    <property type="entry name" value="YccF"/>
</dbReference>
<dbReference type="Proteomes" id="UP000774699">
    <property type="component" value="Unassembled WGS sequence"/>
</dbReference>
<evidence type="ECO:0000259" key="2">
    <source>
        <dbReference type="Pfam" id="PF03733"/>
    </source>
</evidence>
<feature type="non-terminal residue" evidence="3">
    <location>
        <position position="115"/>
    </location>
</feature>
<dbReference type="Pfam" id="PF03733">
    <property type="entry name" value="YccF"/>
    <property type="match status" value="1"/>
</dbReference>
<evidence type="ECO:0000256" key="1">
    <source>
        <dbReference type="SAM" id="Phobius"/>
    </source>
</evidence>
<gene>
    <name evidence="3" type="ORF">FJY86_03180</name>
</gene>
<proteinExistence type="predicted"/>
<feature type="domain" description="Inner membrane component" evidence="2">
    <location>
        <begin position="18"/>
        <end position="54"/>
    </location>
</feature>
<dbReference type="EMBL" id="VGJJ01000023">
    <property type="protein sequence ID" value="MBM3282317.1"/>
    <property type="molecule type" value="Genomic_DNA"/>
</dbReference>